<name>A0A9X4AFQ2_9BACI</name>
<evidence type="ECO:0000256" key="2">
    <source>
        <dbReference type="ARBA" id="ARBA00022617"/>
    </source>
</evidence>
<feature type="domain" description="CcmH/CycL/Ccl2/NrfF N-terminal" evidence="7">
    <location>
        <begin position="32"/>
        <end position="158"/>
    </location>
</feature>
<dbReference type="InterPro" id="IPR038297">
    <property type="entry name" value="CcmH/CycL/NrfF/Ccl2_sf"/>
</dbReference>
<evidence type="ECO:0000256" key="3">
    <source>
        <dbReference type="ARBA" id="ARBA00022723"/>
    </source>
</evidence>
<dbReference type="EMBL" id="JAMQKC010000020">
    <property type="protein sequence ID" value="MDC3418151.1"/>
    <property type="molecule type" value="Genomic_DNA"/>
</dbReference>
<dbReference type="Proteomes" id="UP001145069">
    <property type="component" value="Unassembled WGS sequence"/>
</dbReference>
<organism evidence="8 9">
    <name type="scientific">Aquibacillus salsiterrae</name>
    <dbReference type="NCBI Taxonomy" id="2950439"/>
    <lineage>
        <taxon>Bacteria</taxon>
        <taxon>Bacillati</taxon>
        <taxon>Bacillota</taxon>
        <taxon>Bacilli</taxon>
        <taxon>Bacillales</taxon>
        <taxon>Bacillaceae</taxon>
        <taxon>Aquibacillus</taxon>
    </lineage>
</organism>
<keyword evidence="6" id="KW-0472">Membrane</keyword>
<keyword evidence="6" id="KW-0812">Transmembrane</keyword>
<proteinExistence type="inferred from homology"/>
<evidence type="ECO:0000313" key="8">
    <source>
        <dbReference type="EMBL" id="MDC3418151.1"/>
    </source>
</evidence>
<keyword evidence="9" id="KW-1185">Reference proteome</keyword>
<evidence type="ECO:0000256" key="5">
    <source>
        <dbReference type="ARBA" id="ARBA00023004"/>
    </source>
</evidence>
<dbReference type="RefSeq" id="WP_272447214.1">
    <property type="nucleotide sequence ID" value="NZ_JAMQKC010000020.1"/>
</dbReference>
<evidence type="ECO:0000313" key="9">
    <source>
        <dbReference type="Proteomes" id="UP001145069"/>
    </source>
</evidence>
<dbReference type="PANTHER" id="PTHR47870">
    <property type="entry name" value="CYTOCHROME C-TYPE BIOGENESIS PROTEIN CCMH"/>
    <property type="match status" value="1"/>
</dbReference>
<dbReference type="InterPro" id="IPR005616">
    <property type="entry name" value="CcmH/CycL/Ccl2/NrfF_N"/>
</dbReference>
<dbReference type="Pfam" id="PF03918">
    <property type="entry name" value="CcmH"/>
    <property type="match status" value="1"/>
</dbReference>
<dbReference type="PANTHER" id="PTHR47870:SF4">
    <property type="entry name" value="CYTOCHROME C-TYPE BIOGENESIS PROTEIN CYCH"/>
    <property type="match status" value="1"/>
</dbReference>
<evidence type="ECO:0000256" key="6">
    <source>
        <dbReference type="RuleBase" id="RU364112"/>
    </source>
</evidence>
<keyword evidence="2 6" id="KW-0349">Heme</keyword>
<evidence type="ECO:0000256" key="4">
    <source>
        <dbReference type="ARBA" id="ARBA00022729"/>
    </source>
</evidence>
<keyword evidence="6" id="KW-1133">Transmembrane helix</keyword>
<evidence type="ECO:0000259" key="7">
    <source>
        <dbReference type="Pfam" id="PF03918"/>
    </source>
</evidence>
<keyword evidence="3 6" id="KW-0479">Metal-binding</keyword>
<keyword evidence="4 6" id="KW-0732">Signal</keyword>
<comment type="similarity">
    <text evidence="1 6">Belongs to the CcmH/CycL/Ccl2/NrfF family.</text>
</comment>
<dbReference type="GO" id="GO:0046872">
    <property type="term" value="F:metal ion binding"/>
    <property type="evidence" value="ECO:0007669"/>
    <property type="project" value="UniProtKB-KW"/>
</dbReference>
<dbReference type="InterPro" id="IPR051263">
    <property type="entry name" value="C-type_cytochrome_biogenesis"/>
</dbReference>
<protein>
    <recommendedName>
        <fullName evidence="6">Cytochrome c-type biogenesis protein</fullName>
    </recommendedName>
</protein>
<accession>A0A9X4AFQ2</accession>
<evidence type="ECO:0000256" key="1">
    <source>
        <dbReference type="ARBA" id="ARBA00010342"/>
    </source>
</evidence>
<reference evidence="8" key="1">
    <citation type="submission" date="2022-06" db="EMBL/GenBank/DDBJ databases">
        <title>Aquibacillus sp. a new bacterium isolated from soil saline samples.</title>
        <authorList>
            <person name="Galisteo C."/>
            <person name="De La Haba R."/>
            <person name="Sanchez-Porro C."/>
            <person name="Ventosa A."/>
        </authorList>
    </citation>
    <scope>NUCLEOTIDE SEQUENCE</scope>
    <source>
        <strain evidence="8">3ASR75-54</strain>
    </source>
</reference>
<keyword evidence="5 6" id="KW-0408">Iron</keyword>
<sequence length="164" mass="18137">MVNKYRQLYVGLLVFMTTLIAPRITLASEQVSVSRRDVLNVAKELHPPGCTDSMTADYCTLSTAYETRAEIRGLLEQGMTKQEVIDALVQKYGERILASPTTEGFNLIPWVTPAVAIVLGALLVGFFVSRLLKGNKETAVAQSGQSSLTKEEQAKLDEELKNWM</sequence>
<comment type="function">
    <text evidence="6">Possible subunit of a heme lyase.</text>
</comment>
<dbReference type="AlphaFoldDB" id="A0A9X4AFQ2"/>
<dbReference type="CDD" id="cd16378">
    <property type="entry name" value="CcmH_N"/>
    <property type="match status" value="1"/>
</dbReference>
<dbReference type="Gene3D" id="1.10.8.640">
    <property type="entry name" value="Cytochrome C biogenesis protein"/>
    <property type="match status" value="1"/>
</dbReference>
<dbReference type="GO" id="GO:0005886">
    <property type="term" value="C:plasma membrane"/>
    <property type="evidence" value="ECO:0007669"/>
    <property type="project" value="TreeGrafter"/>
</dbReference>
<feature type="transmembrane region" description="Helical" evidence="6">
    <location>
        <begin position="107"/>
        <end position="128"/>
    </location>
</feature>
<gene>
    <name evidence="8" type="ORF">NC799_14770</name>
</gene>
<comment type="caution">
    <text evidence="8">The sequence shown here is derived from an EMBL/GenBank/DDBJ whole genome shotgun (WGS) entry which is preliminary data.</text>
</comment>